<evidence type="ECO:0000313" key="3">
    <source>
        <dbReference type="Proteomes" id="UP000008795"/>
    </source>
</evidence>
<name>D6D342_9BACE</name>
<dbReference type="eggNOG" id="ENOG50348RY">
    <property type="taxonomic scope" value="Bacteria"/>
</dbReference>
<gene>
    <name evidence="2" type="ORF">BXY_39030</name>
</gene>
<keyword evidence="1" id="KW-0175">Coiled coil</keyword>
<organism evidence="2 3">
    <name type="scientific">Bacteroides xylanisolvens XB1A</name>
    <dbReference type="NCBI Taxonomy" id="657309"/>
    <lineage>
        <taxon>Bacteria</taxon>
        <taxon>Pseudomonadati</taxon>
        <taxon>Bacteroidota</taxon>
        <taxon>Bacteroidia</taxon>
        <taxon>Bacteroidales</taxon>
        <taxon>Bacteroidaceae</taxon>
        <taxon>Bacteroides</taxon>
    </lineage>
</organism>
<sequence>MGKQETKPDKKPMRMVTSKMSIEETIEVLREDLKTNVRSKAWRKHILLNPKVEGMARFPSGVDSVLINTPVMEWGVRFYVLSKQEWKQQTIDRCGQFYCLVPSNAGFHVYLFVTMDTGENAVFVFPPHFFIRYRERYWGKHSTLSGKILRKTYLKDNLVMRYGLQPGSEERVAGARIYGASSHGVALGIVLNDEAYLFKTFITYAMTKGEQIPLYMQENLSMERAQVEYYNTGRLADLVELEERDRKRREMLMAEERRREEEEKRRAAEPGEAYFYVEGPLTLIMPDEEMQEENTGFWQRGTTMFCDSKLIEESQREMRELASVEARIQELKNIPQKAEEKKGVFKRLFGRYF</sequence>
<protein>
    <submittedName>
        <fullName evidence="2">Uncharacterized protein</fullName>
    </submittedName>
</protein>
<dbReference type="KEGG" id="bxy:BXY_39030"/>
<dbReference type="RefSeq" id="WP_009039987.1">
    <property type="nucleotide sequence ID" value="NC_021017.1"/>
</dbReference>
<evidence type="ECO:0000313" key="2">
    <source>
        <dbReference type="EMBL" id="CBK68844.1"/>
    </source>
</evidence>
<reference evidence="2 3" key="1">
    <citation type="submission" date="2010-03" db="EMBL/GenBank/DDBJ databases">
        <title>The genome sequence of Bacteriodes xylanisolvens XB1A.</title>
        <authorList>
            <consortium name="metaHIT consortium -- http://www.metahit.eu/"/>
            <person name="Pajon A."/>
            <person name="Turner K."/>
            <person name="Parkhill J."/>
            <person name="Bernalier A."/>
        </authorList>
    </citation>
    <scope>NUCLEOTIDE SEQUENCE [LARGE SCALE GENOMIC DNA]</scope>
    <source>
        <strain evidence="2 3">XB1A</strain>
    </source>
</reference>
<proteinExistence type="predicted"/>
<feature type="coiled-coil region" evidence="1">
    <location>
        <begin position="314"/>
        <end position="341"/>
    </location>
</feature>
<dbReference type="PATRIC" id="fig|657309.4.peg.2862"/>
<dbReference type="Proteomes" id="UP000008795">
    <property type="component" value="Chromosome"/>
</dbReference>
<dbReference type="HOGENOM" id="CLU_067272_0_0_10"/>
<dbReference type="AlphaFoldDB" id="D6D342"/>
<reference evidence="2 3" key="2">
    <citation type="submission" date="2010-03" db="EMBL/GenBank/DDBJ databases">
        <authorList>
            <person name="Pajon A."/>
        </authorList>
    </citation>
    <scope>NUCLEOTIDE SEQUENCE [LARGE SCALE GENOMIC DNA]</scope>
    <source>
        <strain evidence="2 3">XB1A</strain>
    </source>
</reference>
<evidence type="ECO:0000256" key="1">
    <source>
        <dbReference type="SAM" id="Coils"/>
    </source>
</evidence>
<accession>D6D342</accession>
<dbReference type="EMBL" id="FP929033">
    <property type="protein sequence ID" value="CBK68844.1"/>
    <property type="molecule type" value="Genomic_DNA"/>
</dbReference>